<keyword evidence="1" id="KW-0472">Membrane</keyword>
<protein>
    <submittedName>
        <fullName evidence="2">Uncharacterized protein</fullName>
    </submittedName>
</protein>
<feature type="transmembrane region" description="Helical" evidence="1">
    <location>
        <begin position="61"/>
        <end position="81"/>
    </location>
</feature>
<reference evidence="2" key="1">
    <citation type="journal article" date="2014" name="Genome Biol. Evol.">
        <title>Pangenome evidence for extensive interdomain horizontal transfer affecting lineage core and shell genes in uncultured planktonic thaumarchaeota and euryarchaeota.</title>
        <authorList>
            <person name="Deschamps P."/>
            <person name="Zivanovic Y."/>
            <person name="Moreira D."/>
            <person name="Rodriguez-Valera F."/>
            <person name="Lopez-Garcia P."/>
        </authorList>
    </citation>
    <scope>NUCLEOTIDE SEQUENCE</scope>
</reference>
<evidence type="ECO:0000313" key="2">
    <source>
        <dbReference type="EMBL" id="AIF02531.1"/>
    </source>
</evidence>
<keyword evidence="1" id="KW-0812">Transmembrane</keyword>
<evidence type="ECO:0000256" key="1">
    <source>
        <dbReference type="SAM" id="Phobius"/>
    </source>
</evidence>
<keyword evidence="1" id="KW-1133">Transmembrane helix</keyword>
<accession>A0A075GER4</accession>
<feature type="transmembrane region" description="Helical" evidence="1">
    <location>
        <begin position="20"/>
        <end position="41"/>
    </location>
</feature>
<dbReference type="EMBL" id="KF900653">
    <property type="protein sequence ID" value="AIF02531.1"/>
    <property type="molecule type" value="Genomic_DNA"/>
</dbReference>
<proteinExistence type="predicted"/>
<sequence length="87" mass="9233">MTELPEMTEGRDEPTSARVILTISAIGALAFMMLYSVLYPGHPFPGLGSVLPLFSELGDSVVWFFLMGIGLGVGMLVATLLGETIAD</sequence>
<name>A0A075GER4_9EURY</name>
<organism evidence="2">
    <name type="scientific">uncultured marine group II/III euryarchaeote KM3_157_F12</name>
    <dbReference type="NCBI Taxonomy" id="1457905"/>
    <lineage>
        <taxon>Archaea</taxon>
        <taxon>Methanobacteriati</taxon>
        <taxon>Methanobacteriota</taxon>
        <taxon>environmental samples</taxon>
    </lineage>
</organism>
<dbReference type="AlphaFoldDB" id="A0A075GER4"/>